<dbReference type="PROSITE" id="PS50059">
    <property type="entry name" value="FKBP_PPIASE"/>
    <property type="match status" value="1"/>
</dbReference>
<dbReference type="InterPro" id="IPR001179">
    <property type="entry name" value="PPIase_FKBP_dom"/>
</dbReference>
<evidence type="ECO:0000313" key="12">
    <source>
        <dbReference type="EMBL" id="RZO19189.1"/>
    </source>
</evidence>
<comment type="catalytic activity">
    <reaction evidence="1 9 10">
        <text>[protein]-peptidylproline (omega=180) = [protein]-peptidylproline (omega=0)</text>
        <dbReference type="Rhea" id="RHEA:16237"/>
        <dbReference type="Rhea" id="RHEA-COMP:10747"/>
        <dbReference type="Rhea" id="RHEA-COMP:10748"/>
        <dbReference type="ChEBI" id="CHEBI:83833"/>
        <dbReference type="ChEBI" id="CHEBI:83834"/>
        <dbReference type="EC" id="5.2.1.8"/>
    </reaction>
</comment>
<dbReference type="AlphaFoldDB" id="A0A520MDB0"/>
<evidence type="ECO:0000256" key="5">
    <source>
        <dbReference type="ARBA" id="ARBA00023110"/>
    </source>
</evidence>
<evidence type="ECO:0000256" key="1">
    <source>
        <dbReference type="ARBA" id="ARBA00000971"/>
    </source>
</evidence>
<reference evidence="12 13" key="1">
    <citation type="submission" date="2019-02" db="EMBL/GenBank/DDBJ databases">
        <title>Prokaryotic population dynamics and viral predation in marine succession experiment using metagenomics: the confinement effect.</title>
        <authorList>
            <person name="Haro-Moreno J.M."/>
            <person name="Rodriguez-Valera F."/>
            <person name="Lopez-Perez M."/>
        </authorList>
    </citation>
    <scope>NUCLEOTIDE SEQUENCE [LARGE SCALE GENOMIC DNA]</scope>
    <source>
        <strain evidence="12">MED-G170</strain>
    </source>
</reference>
<keyword evidence="5 9" id="KW-0697">Rotamase</keyword>
<dbReference type="Gene3D" id="3.10.50.40">
    <property type="match status" value="1"/>
</dbReference>
<name>A0A520MDB0_9GAMM</name>
<dbReference type="EMBL" id="SHBP01000016">
    <property type="protein sequence ID" value="RZO19189.1"/>
    <property type="molecule type" value="Genomic_DNA"/>
</dbReference>
<dbReference type="PANTHER" id="PTHR47861:SF3">
    <property type="entry name" value="FKBP-TYPE PEPTIDYL-PROLYL CIS-TRANS ISOMERASE SLYD"/>
    <property type="match status" value="1"/>
</dbReference>
<evidence type="ECO:0000256" key="4">
    <source>
        <dbReference type="ARBA" id="ARBA00022490"/>
    </source>
</evidence>
<evidence type="ECO:0000256" key="6">
    <source>
        <dbReference type="ARBA" id="ARBA00023186"/>
    </source>
</evidence>
<feature type="domain" description="PPIase FKBP-type" evidence="11">
    <location>
        <begin position="6"/>
        <end position="95"/>
    </location>
</feature>
<dbReference type="Proteomes" id="UP000315889">
    <property type="component" value="Unassembled WGS sequence"/>
</dbReference>
<protein>
    <recommendedName>
        <fullName evidence="10">Peptidyl-prolyl cis-trans isomerase</fullName>
        <ecNumber evidence="10">5.2.1.8</ecNumber>
    </recommendedName>
</protein>
<gene>
    <name evidence="12" type="ORF">EVB03_08655</name>
</gene>
<evidence type="ECO:0000256" key="2">
    <source>
        <dbReference type="ARBA" id="ARBA00004496"/>
    </source>
</evidence>
<comment type="similarity">
    <text evidence="3 10">Belongs to the FKBP-type PPIase family.</text>
</comment>
<comment type="subcellular location">
    <subcellularLocation>
        <location evidence="2">Cytoplasm</location>
    </subcellularLocation>
</comment>
<keyword evidence="6" id="KW-0143">Chaperone</keyword>
<evidence type="ECO:0000313" key="13">
    <source>
        <dbReference type="Proteomes" id="UP000315889"/>
    </source>
</evidence>
<comment type="caution">
    <text evidence="12">The sequence shown here is derived from an EMBL/GenBank/DDBJ whole genome shotgun (WGS) entry which is preliminary data.</text>
</comment>
<evidence type="ECO:0000256" key="7">
    <source>
        <dbReference type="ARBA" id="ARBA00023235"/>
    </source>
</evidence>
<keyword evidence="7 9" id="KW-0413">Isomerase</keyword>
<comment type="function">
    <text evidence="8">Also involved in hydrogenase metallocenter assembly, probably by participating in the nickel insertion step. This function in hydrogenase biosynthesis requires chaperone activity and the presence of the metal-binding domain, but not PPIase activity.</text>
</comment>
<dbReference type="EC" id="5.2.1.8" evidence="10"/>
<dbReference type="GO" id="GO:0005737">
    <property type="term" value="C:cytoplasm"/>
    <property type="evidence" value="ECO:0007669"/>
    <property type="project" value="UniProtKB-SubCell"/>
</dbReference>
<keyword evidence="4" id="KW-0963">Cytoplasm</keyword>
<proteinExistence type="inferred from homology"/>
<organism evidence="12 13">
    <name type="scientific">SAR92 clade bacterium</name>
    <dbReference type="NCBI Taxonomy" id="2315479"/>
    <lineage>
        <taxon>Bacteria</taxon>
        <taxon>Pseudomonadati</taxon>
        <taxon>Pseudomonadota</taxon>
        <taxon>Gammaproteobacteria</taxon>
        <taxon>Cellvibrionales</taxon>
        <taxon>Porticoccaceae</taxon>
        <taxon>SAR92 clade</taxon>
    </lineage>
</organism>
<evidence type="ECO:0000256" key="3">
    <source>
        <dbReference type="ARBA" id="ARBA00006577"/>
    </source>
</evidence>
<dbReference type="GO" id="GO:0003755">
    <property type="term" value="F:peptidyl-prolyl cis-trans isomerase activity"/>
    <property type="evidence" value="ECO:0007669"/>
    <property type="project" value="UniProtKB-UniRule"/>
</dbReference>
<sequence>MTIKENSAVSFHYTLTDDEGQQLDSSEGKEPLAYLHGAGNIIPGLENALEGKSIGDSMTVAVSAAEGYGEVQTELIQEVPRGSFQGVDEIEIGMQFEAQTGNGDSVPVTVTAVTDESVTVDGNHPLAGKNLNFDVSIEDVREASQEELEHGHVHGVGGPNH</sequence>
<dbReference type="InterPro" id="IPR046357">
    <property type="entry name" value="PPIase_dom_sf"/>
</dbReference>
<dbReference type="Pfam" id="PF00254">
    <property type="entry name" value="FKBP_C"/>
    <property type="match status" value="1"/>
</dbReference>
<dbReference type="PANTHER" id="PTHR47861">
    <property type="entry name" value="FKBP-TYPE PEPTIDYL-PROLYL CIS-TRANS ISOMERASE SLYD"/>
    <property type="match status" value="1"/>
</dbReference>
<evidence type="ECO:0000256" key="10">
    <source>
        <dbReference type="RuleBase" id="RU003915"/>
    </source>
</evidence>
<evidence type="ECO:0000256" key="9">
    <source>
        <dbReference type="PROSITE-ProRule" id="PRU00277"/>
    </source>
</evidence>
<evidence type="ECO:0000259" key="11">
    <source>
        <dbReference type="PROSITE" id="PS50059"/>
    </source>
</evidence>
<dbReference type="GO" id="GO:0042026">
    <property type="term" value="P:protein refolding"/>
    <property type="evidence" value="ECO:0007669"/>
    <property type="project" value="UniProtKB-ARBA"/>
</dbReference>
<dbReference type="SUPFAM" id="SSF54534">
    <property type="entry name" value="FKBP-like"/>
    <property type="match status" value="1"/>
</dbReference>
<evidence type="ECO:0000256" key="8">
    <source>
        <dbReference type="ARBA" id="ARBA00037071"/>
    </source>
</evidence>
<accession>A0A520MDB0</accession>